<dbReference type="Proteomes" id="UP000000582">
    <property type="component" value="Chromosome"/>
</dbReference>
<keyword evidence="2" id="KW-1003">Cell membrane</keyword>
<organism evidence="8 9">
    <name type="scientific">Corynebacterium glutamicum (strain ATCC 13032 / DSM 20300 / JCM 1318 / BCRC 11384 / CCUG 27702 / LMG 3730 / NBRC 12168 / NCIMB 10025 / NRRL B-2784 / 534)</name>
    <dbReference type="NCBI Taxonomy" id="196627"/>
    <lineage>
        <taxon>Bacteria</taxon>
        <taxon>Bacillati</taxon>
        <taxon>Actinomycetota</taxon>
        <taxon>Actinomycetes</taxon>
        <taxon>Mycobacteriales</taxon>
        <taxon>Corynebacteriaceae</taxon>
        <taxon>Corynebacterium</taxon>
    </lineage>
</organism>
<dbReference type="STRING" id="196627.cg1325"/>
<evidence type="ECO:0000313" key="8">
    <source>
        <dbReference type="EMBL" id="BAB98565.1"/>
    </source>
</evidence>
<protein>
    <recommendedName>
        <fullName evidence="7">Phage shock protein PspC N-terminal domain-containing protein</fullName>
    </recommendedName>
</protein>
<feature type="transmembrane region" description="Helical" evidence="6">
    <location>
        <begin position="42"/>
        <end position="67"/>
    </location>
</feature>
<evidence type="ECO:0000256" key="6">
    <source>
        <dbReference type="SAM" id="Phobius"/>
    </source>
</evidence>
<dbReference type="OrthoDB" id="7359894at2"/>
<dbReference type="PANTHER" id="PTHR33885:SF3">
    <property type="entry name" value="PHAGE SHOCK PROTEIN C"/>
    <property type="match status" value="1"/>
</dbReference>
<dbReference type="BioCyc" id="CORYNE:G18NG-10744-MONOMER"/>
<dbReference type="AlphaFoldDB" id="Q8NR81"/>
<comment type="subcellular location">
    <subcellularLocation>
        <location evidence="1">Cell membrane</location>
        <topology evidence="1">Single-pass membrane protein</topology>
    </subcellularLocation>
</comment>
<keyword evidence="4 6" id="KW-1133">Transmembrane helix</keyword>
<dbReference type="PATRIC" id="fig|196627.13.peg.1151"/>
<evidence type="ECO:0000256" key="3">
    <source>
        <dbReference type="ARBA" id="ARBA00022692"/>
    </source>
</evidence>
<name>Q8NR81_CORGL</name>
<dbReference type="EMBL" id="BA000036">
    <property type="protein sequence ID" value="BAB98565.1"/>
    <property type="molecule type" value="Genomic_DNA"/>
</dbReference>
<dbReference type="InterPro" id="IPR052027">
    <property type="entry name" value="PspC"/>
</dbReference>
<dbReference type="Pfam" id="PF04024">
    <property type="entry name" value="PspC"/>
    <property type="match status" value="1"/>
</dbReference>
<keyword evidence="5 6" id="KW-0472">Membrane</keyword>
<evidence type="ECO:0000259" key="7">
    <source>
        <dbReference type="Pfam" id="PF04024"/>
    </source>
</evidence>
<sequence>MIPMTFPAQSRRLARSTTDKWIGGVAGGLAETYGWNPAYVRLAFVASVLFPLPGSQILFYALAWLIIPSRENRF</sequence>
<gene>
    <name evidence="8" type="ordered locus">Cgl1172</name>
</gene>
<dbReference type="PANTHER" id="PTHR33885">
    <property type="entry name" value="PHAGE SHOCK PROTEIN C"/>
    <property type="match status" value="1"/>
</dbReference>
<dbReference type="KEGG" id="cgl:Cgl1172"/>
<evidence type="ECO:0000256" key="5">
    <source>
        <dbReference type="ARBA" id="ARBA00023136"/>
    </source>
</evidence>
<feature type="domain" description="Phage shock protein PspC N-terminal" evidence="7">
    <location>
        <begin position="11"/>
        <end position="69"/>
    </location>
</feature>
<dbReference type="eggNOG" id="COG1983">
    <property type="taxonomic scope" value="Bacteria"/>
</dbReference>
<evidence type="ECO:0000313" key="9">
    <source>
        <dbReference type="Proteomes" id="UP000000582"/>
    </source>
</evidence>
<keyword evidence="9" id="KW-1185">Reference proteome</keyword>
<evidence type="ECO:0000256" key="1">
    <source>
        <dbReference type="ARBA" id="ARBA00004162"/>
    </source>
</evidence>
<dbReference type="GO" id="GO:0005886">
    <property type="term" value="C:plasma membrane"/>
    <property type="evidence" value="ECO:0007669"/>
    <property type="project" value="UniProtKB-SubCell"/>
</dbReference>
<evidence type="ECO:0000256" key="4">
    <source>
        <dbReference type="ARBA" id="ARBA00022989"/>
    </source>
</evidence>
<evidence type="ECO:0000256" key="2">
    <source>
        <dbReference type="ARBA" id="ARBA00022475"/>
    </source>
</evidence>
<proteinExistence type="predicted"/>
<dbReference type="HOGENOM" id="CLU_143433_5_0_11"/>
<dbReference type="InterPro" id="IPR007168">
    <property type="entry name" value="Phageshock_PspC_N"/>
</dbReference>
<reference evidence="9" key="1">
    <citation type="journal article" date="2003" name="Appl. Microbiol. Biotechnol.">
        <title>The Corynebacterium glutamicum genome: features and impacts on biotechnological processes.</title>
        <authorList>
            <person name="Ikeda M."/>
            <person name="Nakagawa S."/>
        </authorList>
    </citation>
    <scope>NUCLEOTIDE SEQUENCE [LARGE SCALE GENOMIC DNA]</scope>
    <source>
        <strain evidence="9">ATCC 13032 / DSM 20300 / BCRC 11384 / JCM 1318 / LMG 3730 / NCIMB 10025</strain>
    </source>
</reference>
<keyword evidence="3 6" id="KW-0812">Transmembrane</keyword>
<accession>Q8NR81</accession>